<comment type="caution">
    <text evidence="2">The sequence shown here is derived from an EMBL/GenBank/DDBJ whole genome shotgun (WGS) entry which is preliminary data.</text>
</comment>
<keyword evidence="3" id="KW-1185">Reference proteome</keyword>
<evidence type="ECO:0000313" key="2">
    <source>
        <dbReference type="EMBL" id="OQE46042.1"/>
    </source>
</evidence>
<reference evidence="3" key="1">
    <citation type="journal article" date="2017" name="Nat. Microbiol.">
        <title>Global analysis of biosynthetic gene clusters reveals vast potential of secondary metabolite production in Penicillium species.</title>
        <authorList>
            <person name="Nielsen J.C."/>
            <person name="Grijseels S."/>
            <person name="Prigent S."/>
            <person name="Ji B."/>
            <person name="Dainat J."/>
            <person name="Nielsen K.F."/>
            <person name="Frisvad J.C."/>
            <person name="Workman M."/>
            <person name="Nielsen J."/>
        </authorList>
    </citation>
    <scope>NUCLEOTIDE SEQUENCE [LARGE SCALE GENOMIC DNA]</scope>
    <source>
        <strain evidence="3">IBT 31321</strain>
    </source>
</reference>
<protein>
    <submittedName>
        <fullName evidence="2">Uncharacterized protein</fullName>
    </submittedName>
</protein>
<evidence type="ECO:0000313" key="3">
    <source>
        <dbReference type="Proteomes" id="UP000191500"/>
    </source>
</evidence>
<proteinExistence type="predicted"/>
<feature type="region of interest" description="Disordered" evidence="1">
    <location>
        <begin position="69"/>
        <end position="127"/>
    </location>
</feature>
<sequence>MRAIQRTQLSVEYDEAEEGGNSSTKFAGIDGLVEQFAPTIGQRCIGGVTANNQPLGQIVGYCARMGNQSAGETGRGEEIDPVGDINPGVKPSSKRSQVTPKTQISRHDNGVSKSRTRPSRVHNTGSNERIQAALNSKLAGTSKSPDQLDAVDLSTGFELDSVIKVDLDKD</sequence>
<organism evidence="2 3">
    <name type="scientific">Penicillium coprophilum</name>
    <dbReference type="NCBI Taxonomy" id="36646"/>
    <lineage>
        <taxon>Eukaryota</taxon>
        <taxon>Fungi</taxon>
        <taxon>Dikarya</taxon>
        <taxon>Ascomycota</taxon>
        <taxon>Pezizomycotina</taxon>
        <taxon>Eurotiomycetes</taxon>
        <taxon>Eurotiomycetidae</taxon>
        <taxon>Eurotiales</taxon>
        <taxon>Aspergillaceae</taxon>
        <taxon>Penicillium</taxon>
    </lineage>
</organism>
<feature type="compositionally biased region" description="Polar residues" evidence="1">
    <location>
        <begin position="94"/>
        <end position="103"/>
    </location>
</feature>
<name>A0A1V6V5U3_9EURO</name>
<evidence type="ECO:0000256" key="1">
    <source>
        <dbReference type="SAM" id="MobiDB-lite"/>
    </source>
</evidence>
<dbReference type="EMBL" id="MDDG01000001">
    <property type="protein sequence ID" value="OQE46042.1"/>
    <property type="molecule type" value="Genomic_DNA"/>
</dbReference>
<gene>
    <name evidence="2" type="ORF">PENCOP_c001G01092</name>
</gene>
<accession>A0A1V6V5U3</accession>
<dbReference type="Proteomes" id="UP000191500">
    <property type="component" value="Unassembled WGS sequence"/>
</dbReference>
<dbReference type="AlphaFoldDB" id="A0A1V6V5U3"/>